<dbReference type="AlphaFoldDB" id="A0A2G3AHF7"/>
<organism evidence="3 4">
    <name type="scientific">Capsicum annuum</name>
    <name type="common">Capsicum pepper</name>
    <dbReference type="NCBI Taxonomy" id="4072"/>
    <lineage>
        <taxon>Eukaryota</taxon>
        <taxon>Viridiplantae</taxon>
        <taxon>Streptophyta</taxon>
        <taxon>Embryophyta</taxon>
        <taxon>Tracheophyta</taxon>
        <taxon>Spermatophyta</taxon>
        <taxon>Magnoliopsida</taxon>
        <taxon>eudicotyledons</taxon>
        <taxon>Gunneridae</taxon>
        <taxon>Pentapetalae</taxon>
        <taxon>asterids</taxon>
        <taxon>lamiids</taxon>
        <taxon>Solanales</taxon>
        <taxon>Solanaceae</taxon>
        <taxon>Solanoideae</taxon>
        <taxon>Capsiceae</taxon>
        <taxon>Capsicum</taxon>
    </lineage>
</organism>
<dbReference type="GO" id="GO:0016624">
    <property type="term" value="F:oxidoreductase activity, acting on the aldehyde or oxo group of donors, disulfide as acceptor"/>
    <property type="evidence" value="ECO:0007669"/>
    <property type="project" value="InterPro"/>
</dbReference>
<dbReference type="InterPro" id="IPR029061">
    <property type="entry name" value="THDP-binding"/>
</dbReference>
<evidence type="ECO:0000313" key="3">
    <source>
        <dbReference type="EMBL" id="PHT93640.1"/>
    </source>
</evidence>
<dbReference type="EMBL" id="AYRZ02000001">
    <property type="protein sequence ID" value="PHT93640.1"/>
    <property type="molecule type" value="Genomic_DNA"/>
</dbReference>
<proteinExistence type="predicted"/>
<reference evidence="3 4" key="1">
    <citation type="journal article" date="2014" name="Nat. Genet.">
        <title>Genome sequence of the hot pepper provides insights into the evolution of pungency in Capsicum species.</title>
        <authorList>
            <person name="Kim S."/>
            <person name="Park M."/>
            <person name="Yeom S.I."/>
            <person name="Kim Y.M."/>
            <person name="Lee J.M."/>
            <person name="Lee H.A."/>
            <person name="Seo E."/>
            <person name="Choi J."/>
            <person name="Cheong K."/>
            <person name="Kim K.T."/>
            <person name="Jung K."/>
            <person name="Lee G.W."/>
            <person name="Oh S.K."/>
            <person name="Bae C."/>
            <person name="Kim S.B."/>
            <person name="Lee H.Y."/>
            <person name="Kim S.Y."/>
            <person name="Kim M.S."/>
            <person name="Kang B.C."/>
            <person name="Jo Y.D."/>
            <person name="Yang H.B."/>
            <person name="Jeong H.J."/>
            <person name="Kang W.H."/>
            <person name="Kwon J.K."/>
            <person name="Shin C."/>
            <person name="Lim J.Y."/>
            <person name="Park J.H."/>
            <person name="Huh J.H."/>
            <person name="Kim J.S."/>
            <person name="Kim B.D."/>
            <person name="Cohen O."/>
            <person name="Paran I."/>
            <person name="Suh M.C."/>
            <person name="Lee S.B."/>
            <person name="Kim Y.K."/>
            <person name="Shin Y."/>
            <person name="Noh S.J."/>
            <person name="Park J."/>
            <person name="Seo Y.S."/>
            <person name="Kwon S.Y."/>
            <person name="Kim H.A."/>
            <person name="Park J.M."/>
            <person name="Kim H.J."/>
            <person name="Choi S.B."/>
            <person name="Bosland P.W."/>
            <person name="Reeves G."/>
            <person name="Jo S.H."/>
            <person name="Lee B.W."/>
            <person name="Cho H.T."/>
            <person name="Choi H.S."/>
            <person name="Lee M.S."/>
            <person name="Yu Y."/>
            <person name="Do Choi Y."/>
            <person name="Park B.S."/>
            <person name="van Deynze A."/>
            <person name="Ashrafi H."/>
            <person name="Hill T."/>
            <person name="Kim W.T."/>
            <person name="Pai H.S."/>
            <person name="Ahn H.K."/>
            <person name="Yeam I."/>
            <person name="Giovannoni J.J."/>
            <person name="Rose J.K."/>
            <person name="Sorensen I."/>
            <person name="Lee S.J."/>
            <person name="Kim R.W."/>
            <person name="Choi I.Y."/>
            <person name="Choi B.S."/>
            <person name="Lim J.S."/>
            <person name="Lee Y.H."/>
            <person name="Choi D."/>
        </authorList>
    </citation>
    <scope>NUCLEOTIDE SEQUENCE [LARGE SCALE GENOMIC DNA]</scope>
    <source>
        <strain evidence="4">cv. CM334</strain>
    </source>
</reference>
<protein>
    <recommendedName>
        <fullName evidence="2">Dehydrogenase E1 component domain-containing protein</fullName>
    </recommendedName>
</protein>
<reference evidence="3 4" key="2">
    <citation type="journal article" date="2017" name="Genome Biol.">
        <title>New reference genome sequences of hot pepper reveal the massive evolution of plant disease-resistance genes by retroduplication.</title>
        <authorList>
            <person name="Kim S."/>
            <person name="Park J."/>
            <person name="Yeom S.I."/>
            <person name="Kim Y.M."/>
            <person name="Seo E."/>
            <person name="Kim K.T."/>
            <person name="Kim M.S."/>
            <person name="Lee J.M."/>
            <person name="Cheong K."/>
            <person name="Shin H.S."/>
            <person name="Kim S.B."/>
            <person name="Han K."/>
            <person name="Lee J."/>
            <person name="Park M."/>
            <person name="Lee H.A."/>
            <person name="Lee H.Y."/>
            <person name="Lee Y."/>
            <person name="Oh S."/>
            <person name="Lee J.H."/>
            <person name="Choi E."/>
            <person name="Choi E."/>
            <person name="Lee S.E."/>
            <person name="Jeon J."/>
            <person name="Kim H."/>
            <person name="Choi G."/>
            <person name="Song H."/>
            <person name="Lee J."/>
            <person name="Lee S.C."/>
            <person name="Kwon J.K."/>
            <person name="Lee H.Y."/>
            <person name="Koo N."/>
            <person name="Hong Y."/>
            <person name="Kim R.W."/>
            <person name="Kang W.H."/>
            <person name="Huh J.H."/>
            <person name="Kang B.C."/>
            <person name="Yang T.J."/>
            <person name="Lee Y.H."/>
            <person name="Bennetzen J.L."/>
            <person name="Choi D."/>
        </authorList>
    </citation>
    <scope>NUCLEOTIDE SEQUENCE [LARGE SCALE GENOMIC DNA]</scope>
    <source>
        <strain evidence="4">cv. CM334</strain>
    </source>
</reference>
<dbReference type="Gene3D" id="3.40.50.970">
    <property type="match status" value="1"/>
</dbReference>
<dbReference type="Pfam" id="PF00676">
    <property type="entry name" value="E1_dh"/>
    <property type="match status" value="1"/>
</dbReference>
<evidence type="ECO:0000256" key="1">
    <source>
        <dbReference type="ARBA" id="ARBA00023002"/>
    </source>
</evidence>
<comment type="caution">
    <text evidence="3">The sequence shown here is derived from an EMBL/GenBank/DDBJ whole genome shotgun (WGS) entry which is preliminary data.</text>
</comment>
<name>A0A2G3AHF7_CAPAN</name>
<sequence>MFNLLQQINHLLYGSLFLFPSRLLLYGFARIKASATIDADTSDELCCGSIPHSLCVWLNPNYAVKVKSLEKLLGDSEFQLSSYIASTKKSYGIRSIHVDGNDALAVFTAVQEARKIAVNEHKTVLVESRVQTKQNAGADKRQQYKVRKLWRQVNDLQRELVAVRATIFREMQRLMRALLLRVGWTIIINDDDDDDNNNNN</sequence>
<dbReference type="PANTHER" id="PTHR43380:SF11">
    <property type="entry name" value="2-OXOISOVALERATE DEHYDROGENASE SUBUNIT ALPHA 2, MITOCHONDRIAL"/>
    <property type="match status" value="1"/>
</dbReference>
<dbReference type="InterPro" id="IPR001017">
    <property type="entry name" value="DH_E1"/>
</dbReference>
<dbReference type="InterPro" id="IPR050771">
    <property type="entry name" value="Alpha-ketoacid_DH_E1_comp"/>
</dbReference>
<keyword evidence="1" id="KW-0560">Oxidoreductase</keyword>
<dbReference type="PANTHER" id="PTHR43380">
    <property type="entry name" value="2-OXOISOVALERATE DEHYDROGENASE SUBUNIT ALPHA, MITOCHONDRIAL"/>
    <property type="match status" value="1"/>
</dbReference>
<dbReference type="Gramene" id="PHT93640">
    <property type="protein sequence ID" value="PHT93640"/>
    <property type="gene ID" value="T459_01522"/>
</dbReference>
<evidence type="ECO:0000259" key="2">
    <source>
        <dbReference type="Pfam" id="PF00676"/>
    </source>
</evidence>
<keyword evidence="4" id="KW-1185">Reference proteome</keyword>
<accession>A0A2G3AHF7</accession>
<dbReference type="Proteomes" id="UP000222542">
    <property type="component" value="Unassembled WGS sequence"/>
</dbReference>
<evidence type="ECO:0000313" key="4">
    <source>
        <dbReference type="Proteomes" id="UP000222542"/>
    </source>
</evidence>
<feature type="domain" description="Dehydrogenase E1 component" evidence="2">
    <location>
        <begin position="81"/>
        <end position="155"/>
    </location>
</feature>
<gene>
    <name evidence="3" type="ORF">T459_01522</name>
</gene>
<dbReference type="STRING" id="4072.A0A2G3AHF7"/>
<dbReference type="SUPFAM" id="SSF52518">
    <property type="entry name" value="Thiamin diphosphate-binding fold (THDP-binding)"/>
    <property type="match status" value="1"/>
</dbReference>